<dbReference type="Gene3D" id="2.60.40.790">
    <property type="match status" value="1"/>
</dbReference>
<sequence length="150" mass="17425">MSLVKFRNRRPWGNLVTSNFFDNDDFFSNPLLSNELWNTQLNEPALNIKETNEAFEVELAAPGFSKKDFEVTIDDGCLNISAENSHSEEEKENNYTRKEFSYNSFEKRLQLPDSIKEEDVKAKYKDGVLSFNLIKKEEAKLHKPKKIDIA</sequence>
<dbReference type="CDD" id="cd06464">
    <property type="entry name" value="ACD_sHsps-like"/>
    <property type="match status" value="1"/>
</dbReference>
<evidence type="ECO:0000259" key="3">
    <source>
        <dbReference type="PROSITE" id="PS01031"/>
    </source>
</evidence>
<gene>
    <name evidence="5" type="ORF">SAMN04489796_10997</name>
</gene>
<dbReference type="PANTHER" id="PTHR11527">
    <property type="entry name" value="HEAT-SHOCK PROTEIN 20 FAMILY MEMBER"/>
    <property type="match status" value="1"/>
</dbReference>
<proteinExistence type="inferred from homology"/>
<evidence type="ECO:0000313" key="5">
    <source>
        <dbReference type="EMBL" id="SDI31302.1"/>
    </source>
</evidence>
<evidence type="ECO:0000256" key="1">
    <source>
        <dbReference type="PROSITE-ProRule" id="PRU00285"/>
    </source>
</evidence>
<dbReference type="AlphaFoldDB" id="A0A1G8JJI2"/>
<accession>A0A1G8JJI2</accession>
<dbReference type="EMBL" id="FNCZ01000009">
    <property type="protein sequence ID" value="SDI31302.1"/>
    <property type="molecule type" value="Genomic_DNA"/>
</dbReference>
<dbReference type="InterPro" id="IPR031107">
    <property type="entry name" value="Small_HSP"/>
</dbReference>
<dbReference type="InterPro" id="IPR007052">
    <property type="entry name" value="CS_dom"/>
</dbReference>
<dbReference type="InterPro" id="IPR002068">
    <property type="entry name" value="A-crystallin/Hsp20_dom"/>
</dbReference>
<keyword evidence="6" id="KW-1185">Reference proteome</keyword>
<organism evidence="5 6">
    <name type="scientific">Winogradskyella thalassocola</name>
    <dbReference type="NCBI Taxonomy" id="262004"/>
    <lineage>
        <taxon>Bacteria</taxon>
        <taxon>Pseudomonadati</taxon>
        <taxon>Bacteroidota</taxon>
        <taxon>Flavobacteriia</taxon>
        <taxon>Flavobacteriales</taxon>
        <taxon>Flavobacteriaceae</taxon>
        <taxon>Winogradskyella</taxon>
    </lineage>
</organism>
<dbReference type="PROSITE" id="PS51203">
    <property type="entry name" value="CS"/>
    <property type="match status" value="1"/>
</dbReference>
<comment type="similarity">
    <text evidence="1 2">Belongs to the small heat shock protein (HSP20) family.</text>
</comment>
<dbReference type="PROSITE" id="PS01031">
    <property type="entry name" value="SHSP"/>
    <property type="match status" value="1"/>
</dbReference>
<protein>
    <submittedName>
        <fullName evidence="5">Heat shock protein Hsp20</fullName>
    </submittedName>
</protein>
<dbReference type="STRING" id="262004.SAMN04489796_10997"/>
<dbReference type="Proteomes" id="UP000199492">
    <property type="component" value="Unassembled WGS sequence"/>
</dbReference>
<name>A0A1G8JJI2_9FLAO</name>
<dbReference type="InterPro" id="IPR008978">
    <property type="entry name" value="HSP20-like_chaperone"/>
</dbReference>
<evidence type="ECO:0000313" key="6">
    <source>
        <dbReference type="Proteomes" id="UP000199492"/>
    </source>
</evidence>
<evidence type="ECO:0000256" key="2">
    <source>
        <dbReference type="RuleBase" id="RU003616"/>
    </source>
</evidence>
<reference evidence="6" key="1">
    <citation type="submission" date="2016-10" db="EMBL/GenBank/DDBJ databases">
        <authorList>
            <person name="Varghese N."/>
            <person name="Submissions S."/>
        </authorList>
    </citation>
    <scope>NUCLEOTIDE SEQUENCE [LARGE SCALE GENOMIC DNA]</scope>
    <source>
        <strain evidence="6">DSM 15363</strain>
    </source>
</reference>
<feature type="domain" description="CS" evidence="4">
    <location>
        <begin position="41"/>
        <end position="147"/>
    </location>
</feature>
<dbReference type="Pfam" id="PF00011">
    <property type="entry name" value="HSP20"/>
    <property type="match status" value="1"/>
</dbReference>
<keyword evidence="5" id="KW-0346">Stress response</keyword>
<dbReference type="RefSeq" id="WP_092470154.1">
    <property type="nucleotide sequence ID" value="NZ_FNCZ01000009.1"/>
</dbReference>
<feature type="domain" description="SHSP" evidence="3">
    <location>
        <begin position="36"/>
        <end position="150"/>
    </location>
</feature>
<dbReference type="OrthoDB" id="9814487at2"/>
<evidence type="ECO:0000259" key="4">
    <source>
        <dbReference type="PROSITE" id="PS51203"/>
    </source>
</evidence>
<dbReference type="SUPFAM" id="SSF49764">
    <property type="entry name" value="HSP20-like chaperones"/>
    <property type="match status" value="1"/>
</dbReference>